<dbReference type="CDD" id="cd07769">
    <property type="entry name" value="ASKHA_NBD_FGGY_GK"/>
    <property type="match status" value="1"/>
</dbReference>
<dbReference type="PROSITE" id="PS00445">
    <property type="entry name" value="FGGY_KINASES_2"/>
    <property type="match status" value="1"/>
</dbReference>
<dbReference type="InterPro" id="IPR043129">
    <property type="entry name" value="ATPase_NBD"/>
</dbReference>
<evidence type="ECO:0000256" key="7">
    <source>
        <dbReference type="ARBA" id="ARBA00022840"/>
    </source>
</evidence>
<feature type="binding site" evidence="8">
    <location>
        <position position="11"/>
    </location>
    <ligand>
        <name>ATP</name>
        <dbReference type="ChEBI" id="CHEBI:30616"/>
    </ligand>
</feature>
<feature type="binding site" evidence="8">
    <location>
        <position position="82"/>
    </location>
    <ligand>
        <name>sn-glycerol 3-phosphate</name>
        <dbReference type="ChEBI" id="CHEBI:57597"/>
    </ligand>
</feature>
<evidence type="ECO:0000313" key="13">
    <source>
        <dbReference type="Proteomes" id="UP000061630"/>
    </source>
</evidence>
<dbReference type="EC" id="2.7.1.30" evidence="8"/>
<dbReference type="AlphaFoldDB" id="A0A120HTF4"/>
<feature type="binding site" evidence="8">
    <location>
        <position position="11"/>
    </location>
    <ligand>
        <name>ADP</name>
        <dbReference type="ChEBI" id="CHEBI:456216"/>
    </ligand>
</feature>
<dbReference type="KEGG" id="tpar:AV541_10280"/>
<feature type="domain" description="Carbohydrate kinase FGGY N-terminal" evidence="10">
    <location>
        <begin position="4"/>
        <end position="249"/>
    </location>
</feature>
<gene>
    <name evidence="8 12" type="primary">glpK</name>
    <name evidence="12" type="ORF">AV541_10280</name>
</gene>
<dbReference type="GO" id="GO:0005829">
    <property type="term" value="C:cytosol"/>
    <property type="evidence" value="ECO:0007669"/>
    <property type="project" value="TreeGrafter"/>
</dbReference>
<dbReference type="FunFam" id="3.30.420.40:FF:000108">
    <property type="entry name" value="Glycerol kinase, glycosomal"/>
    <property type="match status" value="1"/>
</dbReference>
<evidence type="ECO:0000256" key="3">
    <source>
        <dbReference type="ARBA" id="ARBA00022679"/>
    </source>
</evidence>
<feature type="binding site" evidence="8">
    <location>
        <position position="242"/>
    </location>
    <ligand>
        <name>glycerol</name>
        <dbReference type="ChEBI" id="CHEBI:17754"/>
    </ligand>
</feature>
<keyword evidence="4 8" id="KW-0547">Nucleotide-binding</keyword>
<dbReference type="InterPro" id="IPR018485">
    <property type="entry name" value="FGGY_C"/>
</dbReference>
<evidence type="ECO:0000256" key="2">
    <source>
        <dbReference type="ARBA" id="ARBA00009156"/>
    </source>
</evidence>
<dbReference type="GO" id="GO:0005524">
    <property type="term" value="F:ATP binding"/>
    <property type="evidence" value="ECO:0007669"/>
    <property type="project" value="UniProtKB-UniRule"/>
</dbReference>
<evidence type="ECO:0000259" key="11">
    <source>
        <dbReference type="Pfam" id="PF02782"/>
    </source>
</evidence>
<feature type="binding site" evidence="8">
    <location>
        <position position="133"/>
    </location>
    <ligand>
        <name>sn-glycerol 3-phosphate</name>
        <dbReference type="ChEBI" id="CHEBI:57597"/>
    </ligand>
</feature>
<keyword evidence="7 8" id="KW-0067">ATP-binding</keyword>
<dbReference type="Proteomes" id="UP000061630">
    <property type="component" value="Plasmid pTP143"/>
</dbReference>
<keyword evidence="6 8" id="KW-0319">Glycerol metabolism</keyword>
<dbReference type="PANTHER" id="PTHR10196">
    <property type="entry name" value="SUGAR KINASE"/>
    <property type="match status" value="1"/>
</dbReference>
<comment type="activity regulation">
    <text evidence="8">Inhibited by fructose 1,6-bisphosphate (FBP).</text>
</comment>
<dbReference type="UniPathway" id="UPA00618">
    <property type="reaction ID" value="UER00672"/>
</dbReference>
<dbReference type="SUPFAM" id="SSF53067">
    <property type="entry name" value="Actin-like ATPase domain"/>
    <property type="match status" value="2"/>
</dbReference>
<dbReference type="Gene3D" id="3.30.420.40">
    <property type="match status" value="2"/>
</dbReference>
<feature type="binding site" evidence="8">
    <location>
        <position position="81"/>
    </location>
    <ligand>
        <name>glycerol</name>
        <dbReference type="ChEBI" id="CHEBI:17754"/>
    </ligand>
</feature>
<dbReference type="FunFam" id="3.30.420.40:FF:000008">
    <property type="entry name" value="Glycerol kinase"/>
    <property type="match status" value="1"/>
</dbReference>
<dbReference type="NCBIfam" id="NF000756">
    <property type="entry name" value="PRK00047.1"/>
    <property type="match status" value="1"/>
</dbReference>
<feature type="binding site" evidence="8">
    <location>
        <position position="407"/>
    </location>
    <ligand>
        <name>ATP</name>
        <dbReference type="ChEBI" id="CHEBI:30616"/>
    </ligand>
</feature>
<keyword evidence="3 8" id="KW-0808">Transferase</keyword>
<dbReference type="NCBIfam" id="TIGR01311">
    <property type="entry name" value="glycerol_kin"/>
    <property type="match status" value="1"/>
</dbReference>
<dbReference type="HAMAP" id="MF_00186">
    <property type="entry name" value="Glycerol_kin"/>
    <property type="match status" value="1"/>
</dbReference>
<comment type="catalytic activity">
    <reaction evidence="8">
        <text>glycerol + ATP = sn-glycerol 3-phosphate + ADP + H(+)</text>
        <dbReference type="Rhea" id="RHEA:21644"/>
        <dbReference type="ChEBI" id="CHEBI:15378"/>
        <dbReference type="ChEBI" id="CHEBI:17754"/>
        <dbReference type="ChEBI" id="CHEBI:30616"/>
        <dbReference type="ChEBI" id="CHEBI:57597"/>
        <dbReference type="ChEBI" id="CHEBI:456216"/>
        <dbReference type="EC" id="2.7.1.30"/>
    </reaction>
</comment>
<dbReference type="InterPro" id="IPR018484">
    <property type="entry name" value="FGGY_N"/>
</dbReference>
<comment type="pathway">
    <text evidence="1 8">Polyol metabolism; glycerol degradation via glycerol kinase pathway; sn-glycerol 3-phosphate from glycerol: step 1/1.</text>
</comment>
<evidence type="ECO:0000313" key="12">
    <source>
        <dbReference type="EMBL" id="AMA76313.1"/>
    </source>
</evidence>
<proteinExistence type="inferred from homology"/>
<dbReference type="RefSeq" id="WP_060384857.1">
    <property type="nucleotide sequence ID" value="NZ_CP014142.1"/>
</dbReference>
<feature type="binding site" evidence="8">
    <location>
        <position position="13"/>
    </location>
    <ligand>
        <name>ATP</name>
        <dbReference type="ChEBI" id="CHEBI:30616"/>
    </ligand>
</feature>
<evidence type="ECO:0000256" key="9">
    <source>
        <dbReference type="RuleBase" id="RU003733"/>
    </source>
</evidence>
<feature type="binding site" evidence="8">
    <location>
        <position position="407"/>
    </location>
    <ligand>
        <name>ADP</name>
        <dbReference type="ChEBI" id="CHEBI:456216"/>
    </ligand>
</feature>
<evidence type="ECO:0000256" key="5">
    <source>
        <dbReference type="ARBA" id="ARBA00022777"/>
    </source>
</evidence>
<keyword evidence="12" id="KW-0614">Plasmid</keyword>
<feature type="binding site" evidence="8">
    <location>
        <position position="264"/>
    </location>
    <ligand>
        <name>ATP</name>
        <dbReference type="ChEBI" id="CHEBI:30616"/>
    </ligand>
</feature>
<dbReference type="Pfam" id="PF00370">
    <property type="entry name" value="FGGY_N"/>
    <property type="match status" value="1"/>
</dbReference>
<dbReference type="PROSITE" id="PS00933">
    <property type="entry name" value="FGGY_KINASES_1"/>
    <property type="match status" value="1"/>
</dbReference>
<feature type="binding site" evidence="8">
    <location>
        <position position="307"/>
    </location>
    <ligand>
        <name>ADP</name>
        <dbReference type="ChEBI" id="CHEBI:456216"/>
    </ligand>
</feature>
<feature type="binding site" evidence="8">
    <location>
        <position position="11"/>
    </location>
    <ligand>
        <name>sn-glycerol 3-phosphate</name>
        <dbReference type="ChEBI" id="CHEBI:57597"/>
    </ligand>
</feature>
<feature type="binding site" evidence="8">
    <location>
        <position position="264"/>
    </location>
    <ligand>
        <name>ADP</name>
        <dbReference type="ChEBI" id="CHEBI:456216"/>
    </ligand>
</feature>
<evidence type="ECO:0000256" key="4">
    <source>
        <dbReference type="ARBA" id="ARBA00022741"/>
    </source>
</evidence>
<feature type="binding site" evidence="8">
    <location>
        <position position="307"/>
    </location>
    <ligand>
        <name>ATP</name>
        <dbReference type="ChEBI" id="CHEBI:30616"/>
    </ligand>
</feature>
<dbReference type="GO" id="GO:0019563">
    <property type="term" value="P:glycerol catabolic process"/>
    <property type="evidence" value="ECO:0007669"/>
    <property type="project" value="UniProtKB-UniRule"/>
</dbReference>
<name>A0A120HTF4_9DEIN</name>
<feature type="binding site" evidence="8">
    <location>
        <position position="242"/>
    </location>
    <ligand>
        <name>sn-glycerol 3-phosphate</name>
        <dbReference type="ChEBI" id="CHEBI:57597"/>
    </ligand>
</feature>
<sequence length="496" mass="53838">MAFLLALDQGTTSSRAILFTLEGRPVAVAKREFRQLYPKPGWVEHDPMEIWESQLWAAQEALRRAGVGGEAVLALGLTNQRETTLVWERATGRPLYNAIVWQDRRTAPLCEALRARGLEPLFRERTGLLFDPYFSGTKLLWLLENVPGLRARAERGEVCFGTVDTWLIWNLTGGKVFATDPTNASRTLFFNLHTLAWDPELLEALGIPAALLPEVRPSDGDFGETLPELLGAPVPIRGVLGDQQAALFGQGALGEGEGKCTYGTGAFLLLNTGKRPVLSEKGLLATVAWSLGGRATYALEGSLFVAGAAVGWLKEVGLLRESREVEALAGSVEDTGGVYFVPAFTGLGAPYWDPYARGAILGLTRGTTRAHLARAALEGVAFQVRDVVLAMEEEAGVRLKVLKADGGMAQNRLFLQIQANLLGVPVAVPEVTETTALGAALMAGVGAGALSPEKVAGRYREAERFFPTMPEGRREALYRRWREAVERTRGWAKEEG</sequence>
<feature type="binding site" evidence="8">
    <location>
        <position position="243"/>
    </location>
    <ligand>
        <name>glycerol</name>
        <dbReference type="ChEBI" id="CHEBI:17754"/>
    </ligand>
</feature>
<dbReference type="InterPro" id="IPR000577">
    <property type="entry name" value="Carb_kinase_FGGY"/>
</dbReference>
<feature type="binding site" evidence="8">
    <location>
        <position position="411"/>
    </location>
    <ligand>
        <name>ADP</name>
        <dbReference type="ChEBI" id="CHEBI:456216"/>
    </ligand>
</feature>
<organism evidence="12 13">
    <name type="scientific">Thermus parvatiensis</name>
    <dbReference type="NCBI Taxonomy" id="456163"/>
    <lineage>
        <taxon>Bacteria</taxon>
        <taxon>Thermotogati</taxon>
        <taxon>Deinococcota</taxon>
        <taxon>Deinococci</taxon>
        <taxon>Thermales</taxon>
        <taxon>Thermaceae</taxon>
        <taxon>Thermus</taxon>
    </lineage>
</organism>
<dbReference type="InterPro" id="IPR018483">
    <property type="entry name" value="Carb_kinase_FGGY_CS"/>
</dbReference>
<feature type="domain" description="Carbohydrate kinase FGGY C-terminal" evidence="11">
    <location>
        <begin position="259"/>
        <end position="446"/>
    </location>
</feature>
<feature type="binding site" evidence="8">
    <location>
        <position position="12"/>
    </location>
    <ligand>
        <name>ATP</name>
        <dbReference type="ChEBI" id="CHEBI:30616"/>
    </ligand>
</feature>
<dbReference type="GO" id="GO:0006072">
    <property type="term" value="P:glycerol-3-phosphate metabolic process"/>
    <property type="evidence" value="ECO:0007669"/>
    <property type="project" value="InterPro"/>
</dbReference>
<protein>
    <recommendedName>
        <fullName evidence="8">Glycerol kinase</fullName>
        <ecNumber evidence="8">2.7.1.30</ecNumber>
    </recommendedName>
    <alternativeName>
        <fullName evidence="8">ATP:glycerol 3-phosphotransferase</fullName>
    </alternativeName>
    <alternativeName>
        <fullName evidence="8">Glycerokinase</fullName>
        <shortName evidence="8">GK</shortName>
    </alternativeName>
</protein>
<feature type="binding site" evidence="8">
    <location>
        <position position="81"/>
    </location>
    <ligand>
        <name>sn-glycerol 3-phosphate</name>
        <dbReference type="ChEBI" id="CHEBI:57597"/>
    </ligand>
</feature>
<dbReference type="EMBL" id="CP014142">
    <property type="protein sequence ID" value="AMA76313.1"/>
    <property type="molecule type" value="Genomic_DNA"/>
</dbReference>
<comment type="similarity">
    <text evidence="2 8 9">Belongs to the FGGY kinase family.</text>
</comment>
<keyword evidence="5 8" id="KW-0418">Kinase</keyword>
<dbReference type="PANTHER" id="PTHR10196:SF69">
    <property type="entry name" value="GLYCEROL KINASE"/>
    <property type="match status" value="1"/>
</dbReference>
<geneLocation type="plasmid" evidence="12 13">
    <name>pTP143</name>
</geneLocation>
<evidence type="ECO:0000256" key="8">
    <source>
        <dbReference type="HAMAP-Rule" id="MF_00186"/>
    </source>
</evidence>
<evidence type="ECO:0000256" key="6">
    <source>
        <dbReference type="ARBA" id="ARBA00022798"/>
    </source>
</evidence>
<dbReference type="Pfam" id="PF02782">
    <property type="entry name" value="FGGY_C"/>
    <property type="match status" value="1"/>
</dbReference>
<dbReference type="PIRSF" id="PIRSF000538">
    <property type="entry name" value="GlpK"/>
    <property type="match status" value="1"/>
</dbReference>
<reference evidence="12 13" key="1">
    <citation type="submission" date="2016-01" db="EMBL/GenBank/DDBJ databases">
        <title>Genome sequence of Thermus parvatiensis, a thermophile isolated from a hot water spring.</title>
        <authorList>
            <person name="Tripathi C."/>
            <person name="Lal R."/>
        </authorList>
    </citation>
    <scope>NUCLEOTIDE SEQUENCE [LARGE SCALE GENOMIC DNA]</scope>
    <source>
        <strain evidence="12 13">RL</strain>
        <plasmid evidence="12 13">pTP143</plasmid>
    </source>
</reference>
<accession>A0A120HTF4</accession>
<feature type="binding site" evidence="8">
    <location>
        <position position="133"/>
    </location>
    <ligand>
        <name>glycerol</name>
        <dbReference type="ChEBI" id="CHEBI:17754"/>
    </ligand>
</feature>
<comment type="caution">
    <text evidence="8">Lacks conserved residue(s) required for the propagation of feature annotation.</text>
</comment>
<evidence type="ECO:0000259" key="10">
    <source>
        <dbReference type="Pfam" id="PF00370"/>
    </source>
</evidence>
<dbReference type="InterPro" id="IPR005999">
    <property type="entry name" value="Glycerol_kin"/>
</dbReference>
<comment type="function">
    <text evidence="8">Key enzyme in the regulation of glycerol uptake and metabolism. Catalyzes the phosphorylation of glycerol to yield sn-glycerol 3-phosphate.</text>
</comment>
<dbReference type="GO" id="GO:0004370">
    <property type="term" value="F:glycerol kinase activity"/>
    <property type="evidence" value="ECO:0007669"/>
    <property type="project" value="UniProtKB-UniRule"/>
</dbReference>
<evidence type="ECO:0000256" key="1">
    <source>
        <dbReference type="ARBA" id="ARBA00005190"/>
    </source>
</evidence>
<feature type="binding site" evidence="8">
    <location>
        <position position="82"/>
    </location>
    <ligand>
        <name>glycerol</name>
        <dbReference type="ChEBI" id="CHEBI:17754"/>
    </ligand>
</feature>
<feature type="binding site" evidence="8">
    <location>
        <position position="15"/>
    </location>
    <ligand>
        <name>ADP</name>
        <dbReference type="ChEBI" id="CHEBI:456216"/>
    </ligand>
</feature>